<evidence type="ECO:0000256" key="7">
    <source>
        <dbReference type="ARBA" id="ARBA00022801"/>
    </source>
</evidence>
<gene>
    <name evidence="12" type="ORF">SAMN06296020_1332</name>
</gene>
<dbReference type="Gene3D" id="3.40.50.1000">
    <property type="entry name" value="HAD superfamily/HAD-like"/>
    <property type="match status" value="1"/>
</dbReference>
<dbReference type="EC" id="3.1.3.3" evidence="4"/>
<dbReference type="PANTHER" id="PTHR43344:SF2">
    <property type="entry name" value="PHOSPHOSERINE PHOSPHATASE"/>
    <property type="match status" value="1"/>
</dbReference>
<dbReference type="EMBL" id="FXUF01000033">
    <property type="protein sequence ID" value="SMP72739.1"/>
    <property type="molecule type" value="Genomic_DNA"/>
</dbReference>
<evidence type="ECO:0000256" key="4">
    <source>
        <dbReference type="ARBA" id="ARBA00012640"/>
    </source>
</evidence>
<keyword evidence="8" id="KW-0460">Magnesium</keyword>
<organism evidence="12 13">
    <name type="scientific">Anoxynatronum buryatiense</name>
    <dbReference type="NCBI Taxonomy" id="489973"/>
    <lineage>
        <taxon>Bacteria</taxon>
        <taxon>Bacillati</taxon>
        <taxon>Bacillota</taxon>
        <taxon>Clostridia</taxon>
        <taxon>Eubacteriales</taxon>
        <taxon>Clostridiaceae</taxon>
        <taxon>Anoxynatronum</taxon>
    </lineage>
</organism>
<proteinExistence type="inferred from homology"/>
<protein>
    <recommendedName>
        <fullName evidence="4">phosphoserine phosphatase</fullName>
        <ecNumber evidence="4">3.1.3.3</ecNumber>
    </recommendedName>
</protein>
<evidence type="ECO:0000256" key="8">
    <source>
        <dbReference type="ARBA" id="ARBA00022842"/>
    </source>
</evidence>
<dbReference type="NCBIfam" id="TIGR01488">
    <property type="entry name" value="HAD-SF-IB"/>
    <property type="match status" value="1"/>
</dbReference>
<dbReference type="InterPro" id="IPR050582">
    <property type="entry name" value="HAD-like_SerB"/>
</dbReference>
<dbReference type="GO" id="GO:0005737">
    <property type="term" value="C:cytoplasm"/>
    <property type="evidence" value="ECO:0007669"/>
    <property type="project" value="TreeGrafter"/>
</dbReference>
<comment type="similarity">
    <text evidence="3">Belongs to the HAD-like hydrolase superfamily. SerB family.</text>
</comment>
<dbReference type="PANTHER" id="PTHR43344">
    <property type="entry name" value="PHOSPHOSERINE PHOSPHATASE"/>
    <property type="match status" value="1"/>
</dbReference>
<comment type="catalytic activity">
    <reaction evidence="11">
        <text>O-phospho-D-serine + H2O = D-serine + phosphate</text>
        <dbReference type="Rhea" id="RHEA:24873"/>
        <dbReference type="ChEBI" id="CHEBI:15377"/>
        <dbReference type="ChEBI" id="CHEBI:35247"/>
        <dbReference type="ChEBI" id="CHEBI:43474"/>
        <dbReference type="ChEBI" id="CHEBI:58680"/>
        <dbReference type="EC" id="3.1.3.3"/>
    </reaction>
</comment>
<dbReference type="SUPFAM" id="SSF56784">
    <property type="entry name" value="HAD-like"/>
    <property type="match status" value="1"/>
</dbReference>
<dbReference type="GO" id="GO:0036424">
    <property type="term" value="F:L-phosphoserine phosphatase activity"/>
    <property type="evidence" value="ECO:0007669"/>
    <property type="project" value="TreeGrafter"/>
</dbReference>
<comment type="cofactor">
    <cofactor evidence="1">
        <name>Mg(2+)</name>
        <dbReference type="ChEBI" id="CHEBI:18420"/>
    </cofactor>
</comment>
<keyword evidence="13" id="KW-1185">Reference proteome</keyword>
<comment type="catalytic activity">
    <reaction evidence="10">
        <text>O-phospho-L-serine + H2O = L-serine + phosphate</text>
        <dbReference type="Rhea" id="RHEA:21208"/>
        <dbReference type="ChEBI" id="CHEBI:15377"/>
        <dbReference type="ChEBI" id="CHEBI:33384"/>
        <dbReference type="ChEBI" id="CHEBI:43474"/>
        <dbReference type="ChEBI" id="CHEBI:57524"/>
        <dbReference type="EC" id="3.1.3.3"/>
    </reaction>
</comment>
<evidence type="ECO:0000256" key="3">
    <source>
        <dbReference type="ARBA" id="ARBA00009184"/>
    </source>
</evidence>
<evidence type="ECO:0000313" key="13">
    <source>
        <dbReference type="Proteomes" id="UP001158066"/>
    </source>
</evidence>
<keyword evidence="9" id="KW-0718">Serine biosynthesis</keyword>
<accession>A0AA45X0J5</accession>
<dbReference type="InterPro" id="IPR036412">
    <property type="entry name" value="HAD-like_sf"/>
</dbReference>
<sequence length="212" mass="23881">MNKTKTVCFDMDGTLITNTNSVEYLCFLSGKADEVRDVEKREEQDEISWIEADYIKAKLFTGLEVKTIEEEFQKHIILINNIEKVINELKNNGILVILVTAGPVQVAAVLGKMFKFDKIYGSIYEVENGIFTGKILNHLGDSGKLDSLESFCNEHDIKLDDVVSIGDSASDIKIFEKSGKSIALNYSNKLFGRADVYINTNDLLDIMKHIFQ</sequence>
<evidence type="ECO:0000256" key="9">
    <source>
        <dbReference type="ARBA" id="ARBA00023299"/>
    </source>
</evidence>
<evidence type="ECO:0000256" key="1">
    <source>
        <dbReference type="ARBA" id="ARBA00001946"/>
    </source>
</evidence>
<evidence type="ECO:0000256" key="6">
    <source>
        <dbReference type="ARBA" id="ARBA00022723"/>
    </source>
</evidence>
<dbReference type="Proteomes" id="UP001158066">
    <property type="component" value="Unassembled WGS sequence"/>
</dbReference>
<keyword evidence="5" id="KW-0028">Amino-acid biosynthesis</keyword>
<evidence type="ECO:0000256" key="10">
    <source>
        <dbReference type="ARBA" id="ARBA00048138"/>
    </source>
</evidence>
<reference evidence="12" key="1">
    <citation type="submission" date="2017-05" db="EMBL/GenBank/DDBJ databases">
        <authorList>
            <person name="Varghese N."/>
            <person name="Submissions S."/>
        </authorList>
    </citation>
    <scope>NUCLEOTIDE SEQUENCE</scope>
    <source>
        <strain evidence="12">Su22</strain>
    </source>
</reference>
<dbReference type="InterPro" id="IPR023214">
    <property type="entry name" value="HAD_sf"/>
</dbReference>
<dbReference type="Pfam" id="PF12710">
    <property type="entry name" value="HAD"/>
    <property type="match status" value="1"/>
</dbReference>
<dbReference type="AlphaFoldDB" id="A0AA45X0J5"/>
<keyword evidence="7" id="KW-0378">Hydrolase</keyword>
<comment type="caution">
    <text evidence="12">The sequence shown here is derived from an EMBL/GenBank/DDBJ whole genome shotgun (WGS) entry which is preliminary data.</text>
</comment>
<evidence type="ECO:0000313" key="12">
    <source>
        <dbReference type="EMBL" id="SMP72739.1"/>
    </source>
</evidence>
<evidence type="ECO:0000256" key="5">
    <source>
        <dbReference type="ARBA" id="ARBA00022605"/>
    </source>
</evidence>
<dbReference type="RefSeq" id="WP_283410939.1">
    <property type="nucleotide sequence ID" value="NZ_FXUF01000033.1"/>
</dbReference>
<dbReference type="GO" id="GO:0006564">
    <property type="term" value="P:L-serine biosynthetic process"/>
    <property type="evidence" value="ECO:0007669"/>
    <property type="project" value="UniProtKB-KW"/>
</dbReference>
<name>A0AA45X0J5_9CLOT</name>
<keyword evidence="6" id="KW-0479">Metal-binding</keyword>
<dbReference type="GO" id="GO:0000287">
    <property type="term" value="F:magnesium ion binding"/>
    <property type="evidence" value="ECO:0007669"/>
    <property type="project" value="TreeGrafter"/>
</dbReference>
<evidence type="ECO:0000256" key="2">
    <source>
        <dbReference type="ARBA" id="ARBA00005135"/>
    </source>
</evidence>
<evidence type="ECO:0000256" key="11">
    <source>
        <dbReference type="ARBA" id="ARBA00048523"/>
    </source>
</evidence>
<comment type="pathway">
    <text evidence="2">Amino-acid biosynthesis; L-serine biosynthesis; L-serine from 3-phospho-D-glycerate: step 3/3.</text>
</comment>